<dbReference type="InterPro" id="IPR011041">
    <property type="entry name" value="Quinoprot_gluc/sorb_DH_b-prop"/>
</dbReference>
<keyword evidence="2" id="KW-0964">Secreted</keyword>
<evidence type="ECO:0000313" key="6">
    <source>
        <dbReference type="Proteomes" id="UP000230750"/>
    </source>
</evidence>
<dbReference type="InterPro" id="IPR003112">
    <property type="entry name" value="Olfac-like_dom"/>
</dbReference>
<dbReference type="InterPro" id="IPR050605">
    <property type="entry name" value="Olfactomedin-like_domain"/>
</dbReference>
<protein>
    <submittedName>
        <fullName evidence="5">Amassin-4</fullName>
    </submittedName>
</protein>
<comment type="caution">
    <text evidence="5">The sequence shown here is derived from an EMBL/GenBank/DDBJ whole genome shotgun (WGS) entry which is preliminary data.</text>
</comment>
<reference evidence="5 6" key="1">
    <citation type="journal article" date="2017" name="PLoS Biol.">
        <title>The sea cucumber genome provides insights into morphological evolution and visceral regeneration.</title>
        <authorList>
            <person name="Zhang X."/>
            <person name="Sun L."/>
            <person name="Yuan J."/>
            <person name="Sun Y."/>
            <person name="Gao Y."/>
            <person name="Zhang L."/>
            <person name="Li S."/>
            <person name="Dai H."/>
            <person name="Hamel J.F."/>
            <person name="Liu C."/>
            <person name="Yu Y."/>
            <person name="Liu S."/>
            <person name="Lin W."/>
            <person name="Guo K."/>
            <person name="Jin S."/>
            <person name="Xu P."/>
            <person name="Storey K.B."/>
            <person name="Huan P."/>
            <person name="Zhang T."/>
            <person name="Zhou Y."/>
            <person name="Zhang J."/>
            <person name="Lin C."/>
            <person name="Li X."/>
            <person name="Xing L."/>
            <person name="Huo D."/>
            <person name="Sun M."/>
            <person name="Wang L."/>
            <person name="Mercier A."/>
            <person name="Li F."/>
            <person name="Yang H."/>
            <person name="Xiang J."/>
        </authorList>
    </citation>
    <scope>NUCLEOTIDE SEQUENCE [LARGE SCALE GENOMIC DNA]</scope>
    <source>
        <strain evidence="5">Shaxun</strain>
        <tissue evidence="5">Muscle</tissue>
    </source>
</reference>
<dbReference type="Proteomes" id="UP000230750">
    <property type="component" value="Unassembled WGS sequence"/>
</dbReference>
<evidence type="ECO:0000259" key="4">
    <source>
        <dbReference type="PROSITE" id="PS51132"/>
    </source>
</evidence>
<gene>
    <name evidence="5" type="ORF">BSL78_07614</name>
</gene>
<keyword evidence="6" id="KW-1185">Reference proteome</keyword>
<dbReference type="PANTHER" id="PTHR23192">
    <property type="entry name" value="OLFACTOMEDIN-RELATED"/>
    <property type="match status" value="1"/>
</dbReference>
<dbReference type="OrthoDB" id="8626508at2759"/>
<dbReference type="PROSITE" id="PS51132">
    <property type="entry name" value="OLF"/>
    <property type="match status" value="1"/>
</dbReference>
<dbReference type="SMART" id="SM00284">
    <property type="entry name" value="OLF"/>
    <property type="match status" value="1"/>
</dbReference>
<comment type="subcellular location">
    <subcellularLocation>
        <location evidence="1">Secreted</location>
    </subcellularLocation>
</comment>
<sequence>MVAYNGSLYYNVRSSRDIARYDIAEQRSKKSPLPPTTIVENRGAYLSGAYSDIDFAVDESGLWVIFTTSSTDGVISISKLDPDTLLPSDTWVTSVAKSRQGNCFVICQVLHCTNGFRTHTDLINYYFDTKTSIESFTYVPIDSKYWATFALSYNPYDQKLYGWDNGHLVVYQILFKG</sequence>
<name>A0A2G8L5C3_STIJA</name>
<dbReference type="GO" id="GO:0005615">
    <property type="term" value="C:extracellular space"/>
    <property type="evidence" value="ECO:0007669"/>
    <property type="project" value="TreeGrafter"/>
</dbReference>
<dbReference type="EMBL" id="MRZV01000214">
    <property type="protein sequence ID" value="PIK55454.1"/>
    <property type="molecule type" value="Genomic_DNA"/>
</dbReference>
<dbReference type="SUPFAM" id="SSF50952">
    <property type="entry name" value="Soluble quinoprotein glucose dehydrogenase"/>
    <property type="match status" value="1"/>
</dbReference>
<evidence type="ECO:0000256" key="2">
    <source>
        <dbReference type="ARBA" id="ARBA00022525"/>
    </source>
</evidence>
<feature type="domain" description="Olfactomedin-like" evidence="4">
    <location>
        <begin position="1"/>
        <end position="177"/>
    </location>
</feature>
<organism evidence="5 6">
    <name type="scientific">Stichopus japonicus</name>
    <name type="common">Sea cucumber</name>
    <dbReference type="NCBI Taxonomy" id="307972"/>
    <lineage>
        <taxon>Eukaryota</taxon>
        <taxon>Metazoa</taxon>
        <taxon>Echinodermata</taxon>
        <taxon>Eleutherozoa</taxon>
        <taxon>Echinozoa</taxon>
        <taxon>Holothuroidea</taxon>
        <taxon>Aspidochirotacea</taxon>
        <taxon>Aspidochirotida</taxon>
        <taxon>Stichopodidae</taxon>
        <taxon>Apostichopus</taxon>
    </lineage>
</organism>
<comment type="caution">
    <text evidence="3">Lacks conserved residue(s) required for the propagation of feature annotation.</text>
</comment>
<evidence type="ECO:0000256" key="1">
    <source>
        <dbReference type="ARBA" id="ARBA00004613"/>
    </source>
</evidence>
<accession>A0A2G8L5C3</accession>
<evidence type="ECO:0000313" key="5">
    <source>
        <dbReference type="EMBL" id="PIK55454.1"/>
    </source>
</evidence>
<dbReference type="PANTHER" id="PTHR23192:SF87">
    <property type="entry name" value="AMASSIN-3"/>
    <property type="match status" value="1"/>
</dbReference>
<dbReference type="GO" id="GO:0007165">
    <property type="term" value="P:signal transduction"/>
    <property type="evidence" value="ECO:0007669"/>
    <property type="project" value="TreeGrafter"/>
</dbReference>
<dbReference type="Pfam" id="PF02191">
    <property type="entry name" value="OLF"/>
    <property type="match status" value="1"/>
</dbReference>
<proteinExistence type="predicted"/>
<evidence type="ECO:0000256" key="3">
    <source>
        <dbReference type="PROSITE-ProRule" id="PRU00446"/>
    </source>
</evidence>
<dbReference type="AlphaFoldDB" id="A0A2G8L5C3"/>